<dbReference type="EMBL" id="LOHG01000026">
    <property type="protein sequence ID" value="MCI8212670.1"/>
    <property type="molecule type" value="Genomic_DNA"/>
</dbReference>
<protein>
    <submittedName>
        <fullName evidence="1">Uncharacterized protein</fullName>
    </submittedName>
</protein>
<evidence type="ECO:0000313" key="2">
    <source>
        <dbReference type="Proteomes" id="UP001320513"/>
    </source>
</evidence>
<comment type="caution">
    <text evidence="1">The sequence shown here is derived from an EMBL/GenBank/DDBJ whole genome shotgun (WGS) entry which is preliminary data.</text>
</comment>
<accession>A0ABS9ZQ21</accession>
<proteinExistence type="predicted"/>
<name>A0ABS9ZQ21_9PSED</name>
<dbReference type="Proteomes" id="UP001320513">
    <property type="component" value="Unassembled WGS sequence"/>
</dbReference>
<reference evidence="1 2" key="1">
    <citation type="submission" date="2015-12" db="EMBL/GenBank/DDBJ databases">
        <title>Phylogenomics in the description of a new species in the Pseudomonas syringae group.</title>
        <authorList>
            <person name="Busquets A."/>
            <person name="Gomila M."/>
            <person name="Beiki F."/>
            <person name="Rahimian H."/>
            <person name="Mulet M."/>
            <person name="Sanchez D."/>
            <person name="Garcia-Valdes E."/>
            <person name="Lalucat J."/>
        </authorList>
    </citation>
    <scope>NUCLEOTIDE SEQUENCE [LARGE SCALE GENOMIC DNA]</scope>
    <source>
        <strain evidence="1 2">S25</strain>
    </source>
</reference>
<organism evidence="1 2">
    <name type="scientific">Pseudomonas maioricensis</name>
    <dbReference type="NCBI Taxonomy" id="1766623"/>
    <lineage>
        <taxon>Bacteria</taxon>
        <taxon>Pseudomonadati</taxon>
        <taxon>Pseudomonadota</taxon>
        <taxon>Gammaproteobacteria</taxon>
        <taxon>Pseudomonadales</taxon>
        <taxon>Pseudomonadaceae</taxon>
        <taxon>Pseudomonas</taxon>
    </lineage>
</organism>
<keyword evidence="2" id="KW-1185">Reference proteome</keyword>
<sequence>MSVYNGLQVIVQPRKINAPVRSFFEIKPAQIKEVQKISPLDKPHKKLETSLVTADPEPSKPFCHHRVFLDIKAKRLPALPQTAHAWVIIQRPNN</sequence>
<evidence type="ECO:0000313" key="1">
    <source>
        <dbReference type="EMBL" id="MCI8212670.1"/>
    </source>
</evidence>
<dbReference type="RefSeq" id="WP_243248839.1">
    <property type="nucleotide sequence ID" value="NZ_LOHG01000026.1"/>
</dbReference>
<gene>
    <name evidence="1" type="ORF">AUC61_24360</name>
</gene>